<evidence type="ECO:0000256" key="6">
    <source>
        <dbReference type="SAM" id="SignalP"/>
    </source>
</evidence>
<dbReference type="Proteomes" id="UP000001208">
    <property type="component" value="Chromosome"/>
</dbReference>
<dbReference type="eggNOG" id="COG1903">
    <property type="taxonomic scope" value="Bacteria"/>
</dbReference>
<evidence type="ECO:0000256" key="1">
    <source>
        <dbReference type="ARBA" id="ARBA00022573"/>
    </source>
</evidence>
<dbReference type="HOGENOM" id="CLU_041273_1_0_10"/>
<evidence type="ECO:0000256" key="4">
    <source>
        <dbReference type="ARBA" id="ARBA00022691"/>
    </source>
</evidence>
<dbReference type="UniPathway" id="UPA00148">
    <property type="reaction ID" value="UER00227"/>
</dbReference>
<comment type="function">
    <text evidence="5">Catalyzes the methylation of C-1 in cobalt-precorrin-5B to form cobalt-precorrin-6A.</text>
</comment>
<dbReference type="PANTHER" id="PTHR35863:SF1">
    <property type="entry name" value="COBALT-PRECORRIN-5B C(1)-METHYLTRANSFERASE"/>
    <property type="match status" value="1"/>
</dbReference>
<comment type="catalytic activity">
    <reaction evidence="5">
        <text>Co-precorrin-5B + S-adenosyl-L-methionine = Co-precorrin-6A + S-adenosyl-L-homocysteine</text>
        <dbReference type="Rhea" id="RHEA:26285"/>
        <dbReference type="ChEBI" id="CHEBI:57856"/>
        <dbReference type="ChEBI" id="CHEBI:59789"/>
        <dbReference type="ChEBI" id="CHEBI:60063"/>
        <dbReference type="ChEBI" id="CHEBI:60064"/>
        <dbReference type="EC" id="2.1.1.195"/>
    </reaction>
</comment>
<dbReference type="Pfam" id="PF01888">
    <property type="entry name" value="CbiD"/>
    <property type="match status" value="1"/>
</dbReference>
<keyword evidence="3 5" id="KW-0808">Transferase</keyword>
<keyword evidence="8" id="KW-1185">Reference proteome</keyword>
<organism evidence="7 8">
    <name type="scientific">Chloroherpeton thalassium (strain ATCC 35110 / GB-78)</name>
    <dbReference type="NCBI Taxonomy" id="517418"/>
    <lineage>
        <taxon>Bacteria</taxon>
        <taxon>Pseudomonadati</taxon>
        <taxon>Chlorobiota</taxon>
        <taxon>Chlorobiia</taxon>
        <taxon>Chlorobiales</taxon>
        <taxon>Chloroherpetonaceae</taxon>
        <taxon>Chloroherpeton</taxon>
    </lineage>
</organism>
<dbReference type="GO" id="GO:0043780">
    <property type="term" value="F:cobalt-precorrin-5B C1-methyltransferase activity"/>
    <property type="evidence" value="ECO:0007669"/>
    <property type="project" value="RHEA"/>
</dbReference>
<dbReference type="GO" id="GO:0032259">
    <property type="term" value="P:methylation"/>
    <property type="evidence" value="ECO:0007669"/>
    <property type="project" value="UniProtKB-KW"/>
</dbReference>
<gene>
    <name evidence="5" type="primary">cbiD</name>
    <name evidence="7" type="ordered locus">Ctha_2212</name>
</gene>
<feature type="signal peptide" evidence="6">
    <location>
        <begin position="1"/>
        <end position="18"/>
    </location>
</feature>
<keyword evidence="6" id="KW-0732">Signal</keyword>
<keyword evidence="1 5" id="KW-0169">Cobalamin biosynthesis</keyword>
<dbReference type="InterPro" id="IPR002748">
    <property type="entry name" value="CbiD"/>
</dbReference>
<dbReference type="STRING" id="517418.Ctha_2212"/>
<keyword evidence="4 5" id="KW-0949">S-adenosyl-L-methionine</keyword>
<dbReference type="InterPro" id="IPR036074">
    <property type="entry name" value="CbiD_sf"/>
</dbReference>
<protein>
    <recommendedName>
        <fullName evidence="5">Cobalt-precorrin-5B C(1)-methyltransferase</fullName>
        <ecNumber evidence="5">2.1.1.195</ecNumber>
    </recommendedName>
    <alternativeName>
        <fullName evidence="5">Cobalt-precorrin-6A synthase</fullName>
    </alternativeName>
</protein>
<proteinExistence type="inferred from homology"/>
<dbReference type="PANTHER" id="PTHR35863">
    <property type="entry name" value="COBALT-PRECORRIN-5B C(1)-METHYLTRANSFERASE"/>
    <property type="match status" value="1"/>
</dbReference>
<dbReference type="EC" id="2.1.1.195" evidence="5"/>
<accession>B3QW09</accession>
<evidence type="ECO:0000256" key="2">
    <source>
        <dbReference type="ARBA" id="ARBA00022603"/>
    </source>
</evidence>
<comment type="pathway">
    <text evidence="5">Cofactor biosynthesis; adenosylcobalamin biosynthesis; cob(II)yrinate a,c-diamide from sirohydrochlorin (anaerobic route): step 6/10.</text>
</comment>
<dbReference type="Gene3D" id="3.30.2110.10">
    <property type="entry name" value="CbiD-like"/>
    <property type="match status" value="1"/>
</dbReference>
<dbReference type="AlphaFoldDB" id="B3QW09"/>
<dbReference type="GO" id="GO:0019251">
    <property type="term" value="P:anaerobic cobalamin biosynthetic process"/>
    <property type="evidence" value="ECO:0007669"/>
    <property type="project" value="UniProtKB-UniRule"/>
</dbReference>
<evidence type="ECO:0000313" key="8">
    <source>
        <dbReference type="Proteomes" id="UP000001208"/>
    </source>
</evidence>
<dbReference type="NCBIfam" id="NF000849">
    <property type="entry name" value="PRK00075.1-1"/>
    <property type="match status" value="1"/>
</dbReference>
<keyword evidence="2 5" id="KW-0489">Methyltransferase</keyword>
<dbReference type="EMBL" id="CP001100">
    <property type="protein sequence ID" value="ACF14663.1"/>
    <property type="molecule type" value="Genomic_DNA"/>
</dbReference>
<dbReference type="OrthoDB" id="6439987at2"/>
<dbReference type="NCBIfam" id="TIGR00312">
    <property type="entry name" value="cbiD"/>
    <property type="match status" value="1"/>
</dbReference>
<name>B3QW09_CHLT3</name>
<reference evidence="7 8" key="1">
    <citation type="submission" date="2008-06" db="EMBL/GenBank/DDBJ databases">
        <title>Complete sequence of Chloroherpeton thalassium ATCC 35110.</title>
        <authorList>
            <consortium name="US DOE Joint Genome Institute"/>
            <person name="Lucas S."/>
            <person name="Copeland A."/>
            <person name="Lapidus A."/>
            <person name="Glavina del Rio T."/>
            <person name="Dalin E."/>
            <person name="Tice H."/>
            <person name="Bruce D."/>
            <person name="Goodwin L."/>
            <person name="Pitluck S."/>
            <person name="Schmutz J."/>
            <person name="Larimer F."/>
            <person name="Land M."/>
            <person name="Hauser L."/>
            <person name="Kyrpides N."/>
            <person name="Mikhailova N."/>
            <person name="Liu Z."/>
            <person name="Li T."/>
            <person name="Zhao F."/>
            <person name="Overmann J."/>
            <person name="Bryant D.A."/>
            <person name="Richardson P."/>
        </authorList>
    </citation>
    <scope>NUCLEOTIDE SEQUENCE [LARGE SCALE GENOMIC DNA]</scope>
    <source>
        <strain evidence="8">ATCC 35110 / GB-78</strain>
    </source>
</reference>
<dbReference type="SUPFAM" id="SSF111342">
    <property type="entry name" value="CbiD-like"/>
    <property type="match status" value="1"/>
</dbReference>
<comment type="similarity">
    <text evidence="5">Belongs to the CbiD family.</text>
</comment>
<evidence type="ECO:0000256" key="5">
    <source>
        <dbReference type="HAMAP-Rule" id="MF_00787"/>
    </source>
</evidence>
<feature type="chain" id="PRO_5002797700" description="Cobalt-precorrin-5B C(1)-methyltransferase" evidence="6">
    <location>
        <begin position="19"/>
        <end position="431"/>
    </location>
</feature>
<dbReference type="HAMAP" id="MF_00787">
    <property type="entry name" value="CbiD"/>
    <property type="match status" value="1"/>
</dbReference>
<sequence>MMILVKTLLKMVVIFCHAEILSEASMRPATFDASARKPQHPMKGIKTGRLYSLKKRPTLLYNMTVSDHENKPLRSGFTTGACAAAATKAALQTLLTAKSPSEVEIALPSGRRVSFPVKFISCTNTSAICAVTKDAGDDPDITNGLDILSRVSLDAQAPFGDVQFMAGQGVGRIAIRGHELPLGEAAINPVPRQMIRHAVIEVLTESETRCGVSVTISVPGGEDIARRTLNPRLGIEGGISILGTSGIVVPYSEEAYLDSIRQSIQIAMKNGCSEIVLNSGSKSETFLKTERADLPELAFVHYGNWIGRALEFAKEELLCKQISVGVMLAKATKLAAGNLETSSRQVSVDRRFIADLAKRAGYASGLCEQIAELKLVRGITELIPFGKDEPFYQVLAETCYEVCKKVVGEKPLVFYLISMSGELVKYEEKHA</sequence>
<evidence type="ECO:0000313" key="7">
    <source>
        <dbReference type="EMBL" id="ACF14663.1"/>
    </source>
</evidence>
<evidence type="ECO:0000256" key="3">
    <source>
        <dbReference type="ARBA" id="ARBA00022679"/>
    </source>
</evidence>
<dbReference type="KEGG" id="cts:Ctha_2212"/>